<keyword evidence="2" id="KW-0804">Transcription</keyword>
<keyword evidence="5" id="KW-1185">Reference proteome</keyword>
<dbReference type="GO" id="GO:0003700">
    <property type="term" value="F:DNA-binding transcription factor activity"/>
    <property type="evidence" value="ECO:0007669"/>
    <property type="project" value="InterPro"/>
</dbReference>
<evidence type="ECO:0000256" key="2">
    <source>
        <dbReference type="ARBA" id="ARBA00023163"/>
    </source>
</evidence>
<dbReference type="PROSITE" id="PS52050">
    <property type="entry name" value="WYL"/>
    <property type="match status" value="1"/>
</dbReference>
<keyword evidence="4" id="KW-0238">DNA-binding</keyword>
<protein>
    <submittedName>
        <fullName evidence="4">Putative DNA-binding transcriptional regulator YafY</fullName>
    </submittedName>
</protein>
<dbReference type="PANTHER" id="PTHR34580">
    <property type="match status" value="1"/>
</dbReference>
<evidence type="ECO:0000313" key="5">
    <source>
        <dbReference type="Proteomes" id="UP000323257"/>
    </source>
</evidence>
<sequence>MKLERLISIVYMLLNNEVVSASELAEKYEVSPRTIYRDIDAICAAGIPVVSYQGANGGYGIIESYKMDRSLLGSFDVASLITVLHSMSSIFDDERAMETVRRLQTIQKNDQLPHLSMDMGSHRVTYNESLRKLRDAITAKQVVRFDYINGKNERVARSVEPVSLRYQHDAWYLFSYCRTRGDYREFKISRMTDLLLQPERYERRHEASPQRSAFEQYRWNDHKEVVLQFSSEALARAMDLFYESDRSFNPDGSLTVTLKLDNAASEQWLLGVMMSFGDEAEIVAPIELRQALRRKLEKMLQRYREA</sequence>
<dbReference type="RefSeq" id="WP_148931548.1">
    <property type="nucleotide sequence ID" value="NZ_VNHS01000009.1"/>
</dbReference>
<dbReference type="SUPFAM" id="SSF46785">
    <property type="entry name" value="Winged helix' DNA-binding domain"/>
    <property type="match status" value="1"/>
</dbReference>
<organism evidence="4 5">
    <name type="scientific">Paenibacillus methanolicus</name>
    <dbReference type="NCBI Taxonomy" id="582686"/>
    <lineage>
        <taxon>Bacteria</taxon>
        <taxon>Bacillati</taxon>
        <taxon>Bacillota</taxon>
        <taxon>Bacilli</taxon>
        <taxon>Bacillales</taxon>
        <taxon>Paenibacillaceae</taxon>
        <taxon>Paenibacillus</taxon>
    </lineage>
</organism>
<reference evidence="4 5" key="1">
    <citation type="submission" date="2019-07" db="EMBL/GenBank/DDBJ databases">
        <title>Genomic Encyclopedia of Type Strains, Phase III (KMG-III): the genomes of soil and plant-associated and newly described type strains.</title>
        <authorList>
            <person name="Whitman W."/>
        </authorList>
    </citation>
    <scope>NUCLEOTIDE SEQUENCE [LARGE SCALE GENOMIC DNA]</scope>
    <source>
        <strain evidence="4 5">BL24</strain>
    </source>
</reference>
<dbReference type="InterPro" id="IPR026881">
    <property type="entry name" value="WYL_dom"/>
</dbReference>
<dbReference type="Proteomes" id="UP000323257">
    <property type="component" value="Unassembled WGS sequence"/>
</dbReference>
<feature type="domain" description="HTH deoR-type" evidence="3">
    <location>
        <begin position="2"/>
        <end position="57"/>
    </location>
</feature>
<dbReference type="Gene3D" id="1.10.10.10">
    <property type="entry name" value="Winged helix-like DNA-binding domain superfamily/Winged helix DNA-binding domain"/>
    <property type="match status" value="1"/>
</dbReference>
<proteinExistence type="predicted"/>
<comment type="caution">
    <text evidence="4">The sequence shown here is derived from an EMBL/GenBank/DDBJ whole genome shotgun (WGS) entry which is preliminary data.</text>
</comment>
<dbReference type="InterPro" id="IPR013196">
    <property type="entry name" value="HTH_11"/>
</dbReference>
<name>A0A5S5BZZ3_9BACL</name>
<dbReference type="InterPro" id="IPR036388">
    <property type="entry name" value="WH-like_DNA-bd_sf"/>
</dbReference>
<dbReference type="EMBL" id="VNHS01000009">
    <property type="protein sequence ID" value="TYP71938.1"/>
    <property type="molecule type" value="Genomic_DNA"/>
</dbReference>
<dbReference type="PIRSF" id="PIRSF016838">
    <property type="entry name" value="PafC"/>
    <property type="match status" value="1"/>
</dbReference>
<dbReference type="OrthoDB" id="9815009at2"/>
<dbReference type="InterPro" id="IPR051534">
    <property type="entry name" value="CBASS_pafABC_assoc_protein"/>
</dbReference>
<evidence type="ECO:0000259" key="3">
    <source>
        <dbReference type="PROSITE" id="PS51000"/>
    </source>
</evidence>
<dbReference type="Pfam" id="PF08279">
    <property type="entry name" value="HTH_11"/>
    <property type="match status" value="1"/>
</dbReference>
<dbReference type="InterPro" id="IPR001034">
    <property type="entry name" value="DeoR_HTH"/>
</dbReference>
<dbReference type="Pfam" id="PF13280">
    <property type="entry name" value="WYL"/>
    <property type="match status" value="1"/>
</dbReference>
<dbReference type="InterPro" id="IPR036390">
    <property type="entry name" value="WH_DNA-bd_sf"/>
</dbReference>
<dbReference type="InterPro" id="IPR057727">
    <property type="entry name" value="WCX_dom"/>
</dbReference>
<dbReference type="GO" id="GO:0003677">
    <property type="term" value="F:DNA binding"/>
    <property type="evidence" value="ECO:0007669"/>
    <property type="project" value="UniProtKB-KW"/>
</dbReference>
<dbReference type="PANTHER" id="PTHR34580:SF1">
    <property type="entry name" value="PROTEIN PAFC"/>
    <property type="match status" value="1"/>
</dbReference>
<evidence type="ECO:0000313" key="4">
    <source>
        <dbReference type="EMBL" id="TYP71938.1"/>
    </source>
</evidence>
<accession>A0A5S5BZZ3</accession>
<dbReference type="PROSITE" id="PS51000">
    <property type="entry name" value="HTH_DEOR_2"/>
    <property type="match status" value="1"/>
</dbReference>
<evidence type="ECO:0000256" key="1">
    <source>
        <dbReference type="ARBA" id="ARBA00023015"/>
    </source>
</evidence>
<gene>
    <name evidence="4" type="ORF">BCM02_109217</name>
</gene>
<dbReference type="InterPro" id="IPR028349">
    <property type="entry name" value="PafC-like"/>
</dbReference>
<dbReference type="AlphaFoldDB" id="A0A5S5BZZ3"/>
<dbReference type="Pfam" id="PF25583">
    <property type="entry name" value="WCX"/>
    <property type="match status" value="1"/>
</dbReference>
<keyword evidence="1" id="KW-0805">Transcription regulation</keyword>